<dbReference type="GO" id="GO:0006508">
    <property type="term" value="P:proteolysis"/>
    <property type="evidence" value="ECO:0007669"/>
    <property type="project" value="UniProtKB-KW"/>
</dbReference>
<reference evidence="8 9" key="1">
    <citation type="submission" date="2017-12" db="EMBL/GenBank/DDBJ databases">
        <title>Genomic Encyclopedia of Type Strains, Phase III (KMG-III): the genomes of soil and plant-associated and newly described type strains.</title>
        <authorList>
            <person name="Whitman W."/>
        </authorList>
    </citation>
    <scope>NUCLEOTIDE SEQUENCE [LARGE SCALE GENOMIC DNA]</scope>
    <source>
        <strain evidence="8 9">LP43</strain>
    </source>
</reference>
<evidence type="ECO:0000259" key="7">
    <source>
        <dbReference type="PROSITE" id="PS51935"/>
    </source>
</evidence>
<dbReference type="InterPro" id="IPR051202">
    <property type="entry name" value="Peptidase_C40"/>
</dbReference>
<accession>A0A2N3U9J0</accession>
<keyword evidence="3 8" id="KW-0378">Hydrolase</keyword>
<dbReference type="PANTHER" id="PTHR47053">
    <property type="entry name" value="MUREIN DD-ENDOPEPTIDASE MEPH-RELATED"/>
    <property type="match status" value="1"/>
</dbReference>
<name>A0A2N3U9J0_9BACT</name>
<keyword evidence="6" id="KW-0812">Transmembrane</keyword>
<dbReference type="Pfam" id="PF00877">
    <property type="entry name" value="NLPC_P60"/>
    <property type="match status" value="1"/>
</dbReference>
<dbReference type="InterPro" id="IPR000064">
    <property type="entry name" value="NLP_P60_dom"/>
</dbReference>
<evidence type="ECO:0000256" key="2">
    <source>
        <dbReference type="ARBA" id="ARBA00022670"/>
    </source>
</evidence>
<evidence type="ECO:0000256" key="4">
    <source>
        <dbReference type="ARBA" id="ARBA00022807"/>
    </source>
</evidence>
<gene>
    <name evidence="8" type="ORF">BD749_3238</name>
</gene>
<keyword evidence="6" id="KW-0472">Membrane</keyword>
<dbReference type="AlphaFoldDB" id="A0A2N3U9J0"/>
<dbReference type="EMBL" id="PJMU01000003">
    <property type="protein sequence ID" value="PKV63396.1"/>
    <property type="molecule type" value="Genomic_DNA"/>
</dbReference>
<dbReference type="InterPro" id="IPR038765">
    <property type="entry name" value="Papain-like_cys_pep_sf"/>
</dbReference>
<evidence type="ECO:0000256" key="5">
    <source>
        <dbReference type="SAM" id="MobiDB-lite"/>
    </source>
</evidence>
<keyword evidence="9" id="KW-1185">Reference proteome</keyword>
<evidence type="ECO:0000256" key="6">
    <source>
        <dbReference type="SAM" id="Phobius"/>
    </source>
</evidence>
<feature type="region of interest" description="Disordered" evidence="5">
    <location>
        <begin position="68"/>
        <end position="96"/>
    </location>
</feature>
<evidence type="ECO:0000256" key="3">
    <source>
        <dbReference type="ARBA" id="ARBA00022801"/>
    </source>
</evidence>
<comment type="similarity">
    <text evidence="1">Belongs to the peptidase C40 family.</text>
</comment>
<proteinExistence type="inferred from homology"/>
<sequence length="230" mass="25769">MLNLASLTNFSHLIPSYALRTSFTSYLLFIFFIGLMASCQSAKPTFSKRGETYKSAREIAEEKRLARKKARMAGRSGGKGTVATKDRTSRTNVPNPRRLDEHVATVIETARSYTGTPYKWGGTTRVGMDCSGLLCTSFQSINVTLPRTSEEQSRFGKTVKPRELKEGDLVFFGANKNSREITHVGMVTEVINDAEVRFIHASTSLGVIENNLHSDYWQKIFIKAVRPFDE</sequence>
<feature type="transmembrane region" description="Helical" evidence="6">
    <location>
        <begin position="17"/>
        <end position="39"/>
    </location>
</feature>
<dbReference type="Gene3D" id="3.90.1720.10">
    <property type="entry name" value="endopeptidase domain like (from Nostoc punctiforme)"/>
    <property type="match status" value="1"/>
</dbReference>
<protein>
    <submittedName>
        <fullName evidence="8">Cell wall-associated NlpC family hydrolase</fullName>
    </submittedName>
</protein>
<evidence type="ECO:0000256" key="1">
    <source>
        <dbReference type="ARBA" id="ARBA00007074"/>
    </source>
</evidence>
<feature type="domain" description="NlpC/P60" evidence="7">
    <location>
        <begin position="100"/>
        <end position="228"/>
    </location>
</feature>
<evidence type="ECO:0000313" key="9">
    <source>
        <dbReference type="Proteomes" id="UP000233782"/>
    </source>
</evidence>
<organism evidence="8 9">
    <name type="scientific">Pontibacter ramchanderi</name>
    <dbReference type="NCBI Taxonomy" id="1179743"/>
    <lineage>
        <taxon>Bacteria</taxon>
        <taxon>Pseudomonadati</taxon>
        <taxon>Bacteroidota</taxon>
        <taxon>Cytophagia</taxon>
        <taxon>Cytophagales</taxon>
        <taxon>Hymenobacteraceae</taxon>
        <taxon>Pontibacter</taxon>
    </lineage>
</organism>
<dbReference type="Proteomes" id="UP000233782">
    <property type="component" value="Unassembled WGS sequence"/>
</dbReference>
<dbReference type="GO" id="GO:0008234">
    <property type="term" value="F:cysteine-type peptidase activity"/>
    <property type="evidence" value="ECO:0007669"/>
    <property type="project" value="UniProtKB-KW"/>
</dbReference>
<keyword evidence="6" id="KW-1133">Transmembrane helix</keyword>
<dbReference type="PROSITE" id="PS51935">
    <property type="entry name" value="NLPC_P60"/>
    <property type="match status" value="1"/>
</dbReference>
<keyword evidence="4" id="KW-0788">Thiol protease</keyword>
<dbReference type="SUPFAM" id="SSF54001">
    <property type="entry name" value="Cysteine proteinases"/>
    <property type="match status" value="1"/>
</dbReference>
<evidence type="ECO:0000313" key="8">
    <source>
        <dbReference type="EMBL" id="PKV63396.1"/>
    </source>
</evidence>
<keyword evidence="2" id="KW-0645">Protease</keyword>
<dbReference type="PANTHER" id="PTHR47053:SF1">
    <property type="entry name" value="MUREIN DD-ENDOPEPTIDASE MEPH-RELATED"/>
    <property type="match status" value="1"/>
</dbReference>
<comment type="caution">
    <text evidence="8">The sequence shown here is derived from an EMBL/GenBank/DDBJ whole genome shotgun (WGS) entry which is preliminary data.</text>
</comment>